<dbReference type="InterPro" id="IPR029058">
    <property type="entry name" value="AB_hydrolase_fold"/>
</dbReference>
<dbReference type="PANTHER" id="PTHR10039:SF5">
    <property type="entry name" value="NACHT DOMAIN-CONTAINING PROTEIN"/>
    <property type="match status" value="1"/>
</dbReference>
<dbReference type="Gene3D" id="3.40.50.1820">
    <property type="entry name" value="alpha/beta hydrolase"/>
    <property type="match status" value="1"/>
</dbReference>
<protein>
    <recommendedName>
        <fullName evidence="8">NACHT domain-containing protein</fullName>
    </recommendedName>
</protein>
<keyword evidence="2" id="KW-0175">Coiled coil</keyword>
<keyword evidence="7" id="KW-1185">Reference proteome</keyword>
<dbReference type="PANTHER" id="PTHR10039">
    <property type="entry name" value="AMELOGENIN"/>
    <property type="match status" value="1"/>
</dbReference>
<keyword evidence="1" id="KW-0677">Repeat</keyword>
<proteinExistence type="predicted"/>
<gene>
    <name evidence="6" type="ORF">BP5796_12638</name>
</gene>
<reference evidence="6 7" key="1">
    <citation type="journal article" date="2018" name="IMA Fungus">
        <title>IMA Genome-F 9: Draft genome sequence of Annulohypoxylon stygium, Aspergillus mulundensis, Berkeleyomyces basicola (syn. Thielaviopsis basicola), Ceratocystis smalleyi, two Cercospora beticola strains, Coleophoma cylindrospora, Fusarium fracticaudum, Phialophora cf. hyalina, and Morchella septimelata.</title>
        <authorList>
            <person name="Wingfield B.D."/>
            <person name="Bills G.F."/>
            <person name="Dong Y."/>
            <person name="Huang W."/>
            <person name="Nel W.J."/>
            <person name="Swalarsk-Parry B.S."/>
            <person name="Vaghefi N."/>
            <person name="Wilken P.M."/>
            <person name="An Z."/>
            <person name="de Beer Z.W."/>
            <person name="De Vos L."/>
            <person name="Chen L."/>
            <person name="Duong T.A."/>
            <person name="Gao Y."/>
            <person name="Hammerbacher A."/>
            <person name="Kikkert J.R."/>
            <person name="Li Y."/>
            <person name="Li H."/>
            <person name="Li K."/>
            <person name="Li Q."/>
            <person name="Liu X."/>
            <person name="Ma X."/>
            <person name="Naidoo K."/>
            <person name="Pethybridge S.J."/>
            <person name="Sun J."/>
            <person name="Steenkamp E.T."/>
            <person name="van der Nest M.A."/>
            <person name="van Wyk S."/>
            <person name="Wingfield M.J."/>
            <person name="Xiong C."/>
            <person name="Yue Q."/>
            <person name="Zhang X."/>
        </authorList>
    </citation>
    <scope>NUCLEOTIDE SEQUENCE [LARGE SCALE GENOMIC DNA]</scope>
    <source>
        <strain evidence="6 7">BP5796</strain>
    </source>
</reference>
<comment type="caution">
    <text evidence="6">The sequence shown here is derived from an EMBL/GenBank/DDBJ whole genome shotgun (WGS) entry which is preliminary data.</text>
</comment>
<dbReference type="OrthoDB" id="194358at2759"/>
<evidence type="ECO:0008006" key="8">
    <source>
        <dbReference type="Google" id="ProtNLM"/>
    </source>
</evidence>
<dbReference type="SUPFAM" id="SSF52540">
    <property type="entry name" value="P-loop containing nucleoside triphosphate hydrolases"/>
    <property type="match status" value="1"/>
</dbReference>
<dbReference type="AlphaFoldDB" id="A0A3D8Q812"/>
<dbReference type="Pfam" id="PF24883">
    <property type="entry name" value="NPHP3_N"/>
    <property type="match status" value="1"/>
</dbReference>
<feature type="coiled-coil region" evidence="2">
    <location>
        <begin position="186"/>
        <end position="213"/>
    </location>
</feature>
<dbReference type="Pfam" id="PF22939">
    <property type="entry name" value="WHD_GPIID"/>
    <property type="match status" value="1"/>
</dbReference>
<evidence type="ECO:0000313" key="7">
    <source>
        <dbReference type="Proteomes" id="UP000256328"/>
    </source>
</evidence>
<sequence>MNSSPGSRRNDLPRLYPVYPPNNSTENTNVDIVAVHGLETWSPRTWIGQKDYGTPNAGKEVNWLSDPDMLHENIPGAKIWVYDYNSNYSRDAPETRLEDVGSLFLDSLMAEEIGKRPLVFIGSCFGGIVIVQALVKAHRNEKTYTSFLHSILGVVFLGTPLRGTPLTTAAEREIFVRGILGETTSSKTLLSEIKELSNTLEALVDDFADMARELNYEIRCFFETKKTQIIRRVFRSGPLSNLEVPGAESQLLVTRRSATLDGYPKTAMDVPHVMMNKFTGPDELRFKVLVKEIKTIAEATRRHRFDKEEAKILSSLFSDYEAGKDANPDQVSGTCLWFIDHPNFTNWRDETSETAAKLLWATADPGCGKSVLAKTLIDKSLLSTETIHVTTCYFFFKEDDTSRNRGIHALRSILHQLFMQKPELIEFAKSDYKTKGESLFSTLTSLWETLERCATSLKIGKIICVVDALDECLETDRYLLIRLLRELDAPERRTKKNLKVVVTCRPYHDIVGAFNDSTYGNRSIRLEGEKETEKIRKEIDKVIEHEISRIVSRQDSQFDHEVQQALIKYLKDMEHHTYLWLHLIMEELRKTLEYSTPELLGLLRSIPRNIEQAYENILKKVDRNHKKEARQLLSIIVAAVRPMTMKEMHAALGIAKKIRTKKELGVTQLAQSREKAFEHRIRNLCGLFVNIHDSKIYLIHQTARSFLIDLPESNDSEDKDSDSSASPVAIVPHPSLRAERKWKHSILMKDSHRLLADICIWYLQLPDFEFKNTFPGGQATNVDNRGFDSVVSTIITRYEFLQYSAKNWPIHFRGAFVDQDQSYTASALQLCDTESQHS</sequence>
<evidence type="ECO:0000259" key="4">
    <source>
        <dbReference type="Pfam" id="PF22939"/>
    </source>
</evidence>
<accession>A0A3D8Q812</accession>
<dbReference type="EMBL" id="PDLN01000022">
    <property type="protein sequence ID" value="RDW57837.1"/>
    <property type="molecule type" value="Genomic_DNA"/>
</dbReference>
<feature type="region of interest" description="Disordered" evidence="3">
    <location>
        <begin position="1"/>
        <end position="21"/>
    </location>
</feature>
<evidence type="ECO:0000259" key="5">
    <source>
        <dbReference type="Pfam" id="PF24883"/>
    </source>
</evidence>
<name>A0A3D8Q812_9HELO</name>
<evidence type="ECO:0000256" key="3">
    <source>
        <dbReference type="SAM" id="MobiDB-lite"/>
    </source>
</evidence>
<dbReference type="SUPFAM" id="SSF53474">
    <property type="entry name" value="alpha/beta-Hydrolases"/>
    <property type="match status" value="1"/>
</dbReference>
<evidence type="ECO:0000256" key="2">
    <source>
        <dbReference type="SAM" id="Coils"/>
    </source>
</evidence>
<evidence type="ECO:0000313" key="6">
    <source>
        <dbReference type="EMBL" id="RDW57837.1"/>
    </source>
</evidence>
<dbReference type="Proteomes" id="UP000256328">
    <property type="component" value="Unassembled WGS sequence"/>
</dbReference>
<dbReference type="InterPro" id="IPR027417">
    <property type="entry name" value="P-loop_NTPase"/>
</dbReference>
<dbReference type="InterPro" id="IPR056884">
    <property type="entry name" value="NPHP3-like_N"/>
</dbReference>
<feature type="domain" description="Nephrocystin 3-like N-terminal" evidence="5">
    <location>
        <begin position="333"/>
        <end position="505"/>
    </location>
</feature>
<organism evidence="6 7">
    <name type="scientific">Coleophoma crateriformis</name>
    <dbReference type="NCBI Taxonomy" id="565419"/>
    <lineage>
        <taxon>Eukaryota</taxon>
        <taxon>Fungi</taxon>
        <taxon>Dikarya</taxon>
        <taxon>Ascomycota</taxon>
        <taxon>Pezizomycotina</taxon>
        <taxon>Leotiomycetes</taxon>
        <taxon>Helotiales</taxon>
        <taxon>Dermateaceae</taxon>
        <taxon>Coleophoma</taxon>
    </lineage>
</organism>
<dbReference type="Gene3D" id="3.40.50.300">
    <property type="entry name" value="P-loop containing nucleotide triphosphate hydrolases"/>
    <property type="match status" value="1"/>
</dbReference>
<evidence type="ECO:0000256" key="1">
    <source>
        <dbReference type="ARBA" id="ARBA00022737"/>
    </source>
</evidence>
<feature type="domain" description="GPI inositol-deacylase winged helix" evidence="4">
    <location>
        <begin position="624"/>
        <end position="709"/>
    </location>
</feature>
<dbReference type="InterPro" id="IPR054471">
    <property type="entry name" value="GPIID_WHD"/>
</dbReference>